<evidence type="ECO:0000313" key="2">
    <source>
        <dbReference type="Proteomes" id="UP000503011"/>
    </source>
</evidence>
<reference evidence="1 2" key="2">
    <citation type="submission" date="2020-03" db="EMBL/GenBank/DDBJ databases">
        <authorList>
            <person name="Ichikawa N."/>
            <person name="Kimura A."/>
            <person name="Kitahashi Y."/>
            <person name="Uohara A."/>
        </authorList>
    </citation>
    <scope>NUCLEOTIDE SEQUENCE [LARGE SCALE GENOMIC DNA]</scope>
    <source>
        <strain evidence="1 2">NBRC 105367</strain>
    </source>
</reference>
<dbReference type="Proteomes" id="UP000503011">
    <property type="component" value="Chromosome"/>
</dbReference>
<reference evidence="1 2" key="1">
    <citation type="submission" date="2020-03" db="EMBL/GenBank/DDBJ databases">
        <title>Whole genome shotgun sequence of Phytohabitans suffuscus NBRC 105367.</title>
        <authorList>
            <person name="Komaki H."/>
            <person name="Tamura T."/>
        </authorList>
    </citation>
    <scope>NUCLEOTIDE SEQUENCE [LARGE SCALE GENOMIC DNA]</scope>
    <source>
        <strain evidence="1 2">NBRC 105367</strain>
    </source>
</reference>
<protein>
    <submittedName>
        <fullName evidence="1">Uncharacterized protein</fullName>
    </submittedName>
</protein>
<sequence>MADNEYEYYNATIRVPKGTRISRSRKTDGAHAGNVHDRETKKLRSADIFLKDDADSPTSLLPVFDYGRDEYALYPRAENPPEWAKLLAGLVIFGAVKAVEVSAPRLRQAWNERAIPVMKSAWKKAATTGEVDRQAAAAESSISSREVIAGHEAPRVRMTSAETRECLAAALMARRISEDARLFSEQQISMLRNADIEDLEIESVVEKPVLGAHATSTEELGSIWKDQWRLRYPAPEG</sequence>
<organism evidence="1 2">
    <name type="scientific">Phytohabitans suffuscus</name>
    <dbReference type="NCBI Taxonomy" id="624315"/>
    <lineage>
        <taxon>Bacteria</taxon>
        <taxon>Bacillati</taxon>
        <taxon>Actinomycetota</taxon>
        <taxon>Actinomycetes</taxon>
        <taxon>Micromonosporales</taxon>
        <taxon>Micromonosporaceae</taxon>
    </lineage>
</organism>
<proteinExistence type="predicted"/>
<dbReference type="RefSeq" id="WP_173157979.1">
    <property type="nucleotide sequence ID" value="NZ_AP022871.1"/>
</dbReference>
<name>A0A6F8YJ39_9ACTN</name>
<dbReference type="EMBL" id="AP022871">
    <property type="protein sequence ID" value="BCB86090.1"/>
    <property type="molecule type" value="Genomic_DNA"/>
</dbReference>
<dbReference type="KEGG" id="psuu:Psuf_034030"/>
<dbReference type="AlphaFoldDB" id="A0A6F8YJ39"/>
<evidence type="ECO:0000313" key="1">
    <source>
        <dbReference type="EMBL" id="BCB86090.1"/>
    </source>
</evidence>
<gene>
    <name evidence="1" type="ORF">Psuf_034030</name>
</gene>
<accession>A0A6F8YJ39</accession>
<keyword evidence="2" id="KW-1185">Reference proteome</keyword>